<dbReference type="Pfam" id="PF23629">
    <property type="entry name" value="Death_MADD"/>
    <property type="match status" value="1"/>
</dbReference>
<feature type="compositionally biased region" description="Basic and acidic residues" evidence="1">
    <location>
        <begin position="417"/>
        <end position="426"/>
    </location>
</feature>
<proteinExistence type="predicted"/>
<dbReference type="InterPro" id="IPR039980">
    <property type="entry name" value="MADD"/>
</dbReference>
<dbReference type="PANTHER" id="PTHR13008:SF7">
    <property type="entry name" value="MAP KINASE-ACTIVATING DEATH DOMAIN PROTEIN"/>
    <property type="match status" value="1"/>
</dbReference>
<feature type="region of interest" description="Disordered" evidence="1">
    <location>
        <begin position="338"/>
        <end position="426"/>
    </location>
</feature>
<feature type="domain" description="MAP kinase-activating death" evidence="2">
    <location>
        <begin position="479"/>
        <end position="501"/>
    </location>
</feature>
<reference evidence="4" key="1">
    <citation type="submission" date="2022-11" db="UniProtKB">
        <authorList>
            <consortium name="WormBaseParasite"/>
        </authorList>
    </citation>
    <scope>IDENTIFICATION</scope>
</reference>
<evidence type="ECO:0000256" key="1">
    <source>
        <dbReference type="SAM" id="MobiDB-lite"/>
    </source>
</evidence>
<dbReference type="GO" id="GO:0032483">
    <property type="term" value="P:regulation of Rab protein signal transduction"/>
    <property type="evidence" value="ECO:0007669"/>
    <property type="project" value="TreeGrafter"/>
</dbReference>
<dbReference type="InterPro" id="IPR056574">
    <property type="entry name" value="Death_MADD"/>
</dbReference>
<evidence type="ECO:0000313" key="4">
    <source>
        <dbReference type="WBParaSite" id="PDA_v2.g865.t1"/>
    </source>
</evidence>
<organism evidence="3 4">
    <name type="scientific">Panagrolaimus davidi</name>
    <dbReference type="NCBI Taxonomy" id="227884"/>
    <lineage>
        <taxon>Eukaryota</taxon>
        <taxon>Metazoa</taxon>
        <taxon>Ecdysozoa</taxon>
        <taxon>Nematoda</taxon>
        <taxon>Chromadorea</taxon>
        <taxon>Rhabditida</taxon>
        <taxon>Tylenchina</taxon>
        <taxon>Panagrolaimomorpha</taxon>
        <taxon>Panagrolaimoidea</taxon>
        <taxon>Panagrolaimidae</taxon>
        <taxon>Panagrolaimus</taxon>
    </lineage>
</organism>
<feature type="region of interest" description="Disordered" evidence="1">
    <location>
        <begin position="166"/>
        <end position="187"/>
    </location>
</feature>
<dbReference type="GO" id="GO:0005829">
    <property type="term" value="C:cytosol"/>
    <property type="evidence" value="ECO:0007669"/>
    <property type="project" value="TreeGrafter"/>
</dbReference>
<dbReference type="WBParaSite" id="PDA_v2.g865.t1">
    <property type="protein sequence ID" value="PDA_v2.g865.t1"/>
    <property type="gene ID" value="PDA_v2.g865"/>
</dbReference>
<feature type="compositionally biased region" description="Low complexity" evidence="1">
    <location>
        <begin position="344"/>
        <end position="362"/>
    </location>
</feature>
<feature type="compositionally biased region" description="Pro residues" evidence="1">
    <location>
        <begin position="388"/>
        <end position="399"/>
    </location>
</feature>
<sequence length="604" mass="65782">MKILVILNGRSSPASSISASAADSEADFARLAENLALKSDSRGEFTFDHSDDPNDSESTPVQGRRGIIVTSKVLQQNAAQQANAPKTPPAKSAAMKGFHTIADSSEKVFGPQLMNALNGYAEKSHGMLSSVLNKTAPKAQALRDKTMRPLAEAAANRMEHGQNLINKKNSEKISSNSTATATQQNKNQQTIREVCDQIQAGQGIGVFTYPKVKRLLEDESLRELVCSKLNLGLDLHYAEDDFLVDRQLTKTQYKGYIKILQACILGLEHCYNTPGSNGLASMFHVLEIAHSHYWAENDATTPGSGISSLSGTPSASIQNIAQHTHSEAPTVKLPATQMDSRQIPGGPVTNSSPSSSTSQPPSTTAPPPGLPPPPPLPPRAGTSNAAPTQPPPPLPPRPPASATNEKKLSMPKTSGEGFHEDDLPKVEDHVNRPLLLASTETDTKQTPAVQPQIKQITKPDSLPVSTLSLPPHPNNNQNIDKVRRLLGKAHIGLVYSKKINQLLDELPKAQSNNIPLKPLGSRLMQKQSFTVHTGSSSEGTMMFLEVTDDAIILRAVTGAIAERWWYERLVNMTYSPKTRVLCLWRRQDDQVYMHKFYTKKVRLI</sequence>
<evidence type="ECO:0000313" key="3">
    <source>
        <dbReference type="Proteomes" id="UP000887578"/>
    </source>
</evidence>
<dbReference type="PANTHER" id="PTHR13008">
    <property type="entry name" value="MAP-KINASE ACTIVATING DEATH DOMAIN PROTEIN MADD /DENN/AEX-3 C.ELEGANS"/>
    <property type="match status" value="1"/>
</dbReference>
<dbReference type="GO" id="GO:0042981">
    <property type="term" value="P:regulation of apoptotic process"/>
    <property type="evidence" value="ECO:0007669"/>
    <property type="project" value="TreeGrafter"/>
</dbReference>
<feature type="compositionally biased region" description="Pro residues" evidence="1">
    <location>
        <begin position="363"/>
        <end position="378"/>
    </location>
</feature>
<dbReference type="Proteomes" id="UP000887578">
    <property type="component" value="Unplaced"/>
</dbReference>
<dbReference type="GO" id="GO:0005085">
    <property type="term" value="F:guanyl-nucleotide exchange factor activity"/>
    <property type="evidence" value="ECO:0007669"/>
    <property type="project" value="TreeGrafter"/>
</dbReference>
<accession>A0A914RAJ5</accession>
<protein>
    <recommendedName>
        <fullName evidence="2">MAP kinase-activating death domain-containing protein</fullName>
    </recommendedName>
</protein>
<dbReference type="AlphaFoldDB" id="A0A914RAJ5"/>
<feature type="region of interest" description="Disordered" evidence="1">
    <location>
        <begin position="43"/>
        <end position="64"/>
    </location>
</feature>
<evidence type="ECO:0000259" key="2">
    <source>
        <dbReference type="Pfam" id="PF23629"/>
    </source>
</evidence>
<name>A0A914RAJ5_9BILA</name>
<keyword evidence="3" id="KW-1185">Reference proteome</keyword>
<feature type="compositionally biased region" description="Basic and acidic residues" evidence="1">
    <location>
        <begin position="43"/>
        <end position="52"/>
    </location>
</feature>